<evidence type="ECO:0008006" key="4">
    <source>
        <dbReference type="Google" id="ProtNLM"/>
    </source>
</evidence>
<keyword evidence="3" id="KW-1185">Reference proteome</keyword>
<protein>
    <recommendedName>
        <fullName evidence="4">Endonuclease/exonuclease/phosphatase domain-containing protein</fullName>
    </recommendedName>
</protein>
<dbReference type="Gene3D" id="3.60.10.10">
    <property type="entry name" value="Endonuclease/exonuclease/phosphatase"/>
    <property type="match status" value="1"/>
</dbReference>
<comment type="caution">
    <text evidence="2">The sequence shown here is derived from an EMBL/GenBank/DDBJ whole genome shotgun (WGS) entry which is preliminary data.</text>
</comment>
<sequence>MNVMASEAAPTQPSHNPADPSHSSIITESSSSQTAGAIRRSQSQGRTPWRTERRHTEIDDHTWKYTLDNERAGEAVVGFGNVPIPSKDNIAKLSDRKLSIRAITWNINEKPAKTLELLANHLEQIPDSLIEDIIIIALQEIPPSTKIFHEDALAIIVKPVQQTHSTVFSYRAWSQMVLVFMKKAHTRFATGQFSSTRAHSIKE</sequence>
<organism evidence="2 3">
    <name type="scientific">Ancylostoma caninum</name>
    <name type="common">Dog hookworm</name>
    <dbReference type="NCBI Taxonomy" id="29170"/>
    <lineage>
        <taxon>Eukaryota</taxon>
        <taxon>Metazoa</taxon>
        <taxon>Ecdysozoa</taxon>
        <taxon>Nematoda</taxon>
        <taxon>Chromadorea</taxon>
        <taxon>Rhabditida</taxon>
        <taxon>Rhabditina</taxon>
        <taxon>Rhabditomorpha</taxon>
        <taxon>Strongyloidea</taxon>
        <taxon>Ancylostomatidae</taxon>
        <taxon>Ancylostomatinae</taxon>
        <taxon>Ancylostoma</taxon>
    </lineage>
</organism>
<name>A0A368GLC5_ANCCA</name>
<gene>
    <name evidence="2" type="ORF">ANCCAN_08805</name>
</gene>
<evidence type="ECO:0000313" key="3">
    <source>
        <dbReference type="Proteomes" id="UP000252519"/>
    </source>
</evidence>
<dbReference type="EMBL" id="JOJR01000108">
    <property type="protein sequence ID" value="RCN45181.1"/>
    <property type="molecule type" value="Genomic_DNA"/>
</dbReference>
<evidence type="ECO:0000313" key="2">
    <source>
        <dbReference type="EMBL" id="RCN45181.1"/>
    </source>
</evidence>
<evidence type="ECO:0000256" key="1">
    <source>
        <dbReference type="SAM" id="MobiDB-lite"/>
    </source>
</evidence>
<dbReference type="OrthoDB" id="2248459at2759"/>
<dbReference type="InterPro" id="IPR036691">
    <property type="entry name" value="Endo/exonu/phosph_ase_sf"/>
</dbReference>
<accession>A0A368GLC5</accession>
<dbReference type="SUPFAM" id="SSF56219">
    <property type="entry name" value="DNase I-like"/>
    <property type="match status" value="1"/>
</dbReference>
<reference evidence="2 3" key="1">
    <citation type="submission" date="2014-10" db="EMBL/GenBank/DDBJ databases">
        <title>Draft genome of the hookworm Ancylostoma caninum.</title>
        <authorList>
            <person name="Mitreva M."/>
        </authorList>
    </citation>
    <scope>NUCLEOTIDE SEQUENCE [LARGE SCALE GENOMIC DNA]</scope>
    <source>
        <strain evidence="2 3">Baltimore</strain>
    </source>
</reference>
<dbReference type="AlphaFoldDB" id="A0A368GLC5"/>
<feature type="compositionally biased region" description="Low complexity" evidence="1">
    <location>
        <begin position="21"/>
        <end position="32"/>
    </location>
</feature>
<dbReference type="STRING" id="29170.A0A368GLC5"/>
<feature type="region of interest" description="Disordered" evidence="1">
    <location>
        <begin position="1"/>
        <end position="55"/>
    </location>
</feature>
<dbReference type="Proteomes" id="UP000252519">
    <property type="component" value="Unassembled WGS sequence"/>
</dbReference>
<proteinExistence type="predicted"/>